<dbReference type="EMBL" id="VTPC01090674">
    <property type="protein sequence ID" value="KAF2881958.1"/>
    <property type="molecule type" value="Genomic_DNA"/>
</dbReference>
<name>A0A8K0CCE0_IGNLU</name>
<evidence type="ECO:0000313" key="2">
    <source>
        <dbReference type="EMBL" id="KAF2881958.1"/>
    </source>
</evidence>
<organism evidence="2 3">
    <name type="scientific">Ignelater luminosus</name>
    <name type="common">Cucubano</name>
    <name type="synonym">Pyrophorus luminosus</name>
    <dbReference type="NCBI Taxonomy" id="2038154"/>
    <lineage>
        <taxon>Eukaryota</taxon>
        <taxon>Metazoa</taxon>
        <taxon>Ecdysozoa</taxon>
        <taxon>Arthropoda</taxon>
        <taxon>Hexapoda</taxon>
        <taxon>Insecta</taxon>
        <taxon>Pterygota</taxon>
        <taxon>Neoptera</taxon>
        <taxon>Endopterygota</taxon>
        <taxon>Coleoptera</taxon>
        <taxon>Polyphaga</taxon>
        <taxon>Elateriformia</taxon>
        <taxon>Elateroidea</taxon>
        <taxon>Elateridae</taxon>
        <taxon>Agrypninae</taxon>
        <taxon>Pyrophorini</taxon>
        <taxon>Ignelater</taxon>
    </lineage>
</organism>
<keyword evidence="3" id="KW-1185">Reference proteome</keyword>
<dbReference type="AlphaFoldDB" id="A0A8K0CCE0"/>
<feature type="compositionally biased region" description="Basic and acidic residues" evidence="1">
    <location>
        <begin position="70"/>
        <end position="91"/>
    </location>
</feature>
<accession>A0A8K0CCE0</accession>
<comment type="caution">
    <text evidence="2">The sequence shown here is derived from an EMBL/GenBank/DDBJ whole genome shotgun (WGS) entry which is preliminary data.</text>
</comment>
<dbReference type="OrthoDB" id="10018421at2759"/>
<dbReference type="Proteomes" id="UP000801492">
    <property type="component" value="Unassembled WGS sequence"/>
</dbReference>
<evidence type="ECO:0000313" key="3">
    <source>
        <dbReference type="Proteomes" id="UP000801492"/>
    </source>
</evidence>
<sequence>MGSPLSPVIVNLFMEDLENGAGEKTRWKPRSHRLQKIPPRRFSPPPSPASFGGEELGHKITKTSGPGKQRPKDIKNPDRTTTKRILREEHQ</sequence>
<feature type="compositionally biased region" description="Basic residues" evidence="1">
    <location>
        <begin position="27"/>
        <end position="39"/>
    </location>
</feature>
<feature type="region of interest" description="Disordered" evidence="1">
    <location>
        <begin position="19"/>
        <end position="91"/>
    </location>
</feature>
<reference evidence="2" key="1">
    <citation type="submission" date="2019-08" db="EMBL/GenBank/DDBJ databases">
        <title>The genome of the North American firefly Photinus pyralis.</title>
        <authorList>
            <consortium name="Photinus pyralis genome working group"/>
            <person name="Fallon T.R."/>
            <person name="Sander Lower S.E."/>
            <person name="Weng J.-K."/>
        </authorList>
    </citation>
    <scope>NUCLEOTIDE SEQUENCE</scope>
    <source>
        <strain evidence="2">TRF0915ILg1</strain>
        <tissue evidence="2">Whole body</tissue>
    </source>
</reference>
<gene>
    <name evidence="2" type="ORF">ILUMI_24214</name>
</gene>
<proteinExistence type="predicted"/>
<protein>
    <submittedName>
        <fullName evidence="2">Uncharacterized protein</fullName>
    </submittedName>
</protein>
<evidence type="ECO:0000256" key="1">
    <source>
        <dbReference type="SAM" id="MobiDB-lite"/>
    </source>
</evidence>